<keyword evidence="3 7" id="KW-0732">Signal</keyword>
<evidence type="ECO:0000259" key="8">
    <source>
        <dbReference type="PROSITE" id="PS50234"/>
    </source>
</evidence>
<feature type="region of interest" description="Disordered" evidence="5">
    <location>
        <begin position="1168"/>
        <end position="1194"/>
    </location>
</feature>
<keyword evidence="2" id="KW-0964">Secreted</keyword>
<feature type="compositionally biased region" description="Low complexity" evidence="5">
    <location>
        <begin position="1171"/>
        <end position="1185"/>
    </location>
</feature>
<reference evidence="9 10" key="1">
    <citation type="submission" date="2024-03" db="EMBL/GenBank/DDBJ databases">
        <title>Human intestinal bacterial collection.</title>
        <authorList>
            <person name="Pauvert C."/>
            <person name="Hitch T.C.A."/>
            <person name="Clavel T."/>
        </authorList>
    </citation>
    <scope>NUCLEOTIDE SEQUENCE [LARGE SCALE GENOMIC DNA]</scope>
    <source>
        <strain evidence="9 10">CLA-AA-H132</strain>
    </source>
</reference>
<dbReference type="InterPro" id="IPR013783">
    <property type="entry name" value="Ig-like_fold"/>
</dbReference>
<dbReference type="CDD" id="cd00198">
    <property type="entry name" value="vWFA"/>
    <property type="match status" value="1"/>
</dbReference>
<evidence type="ECO:0000256" key="3">
    <source>
        <dbReference type="ARBA" id="ARBA00022729"/>
    </source>
</evidence>
<dbReference type="RefSeq" id="WP_349165192.1">
    <property type="nucleotide sequence ID" value="NZ_JBBMFE010000015.1"/>
</dbReference>
<gene>
    <name evidence="9" type="ORF">WMO29_13985</name>
</gene>
<comment type="caution">
    <text evidence="9">The sequence shown here is derived from an EMBL/GenBank/DDBJ whole genome shotgun (WGS) entry which is preliminary data.</text>
</comment>
<feature type="region of interest" description="Disordered" evidence="5">
    <location>
        <begin position="26"/>
        <end position="127"/>
    </location>
</feature>
<dbReference type="Gene3D" id="2.60.40.1140">
    <property type="entry name" value="Collagen-binding surface protein Cna, B-type domain"/>
    <property type="match status" value="1"/>
</dbReference>
<proteinExistence type="predicted"/>
<dbReference type="Gene3D" id="2.60.40.10">
    <property type="entry name" value="Immunoglobulins"/>
    <property type="match status" value="2"/>
</dbReference>
<keyword evidence="6" id="KW-1133">Transmembrane helix</keyword>
<dbReference type="Gene3D" id="3.40.50.410">
    <property type="entry name" value="von Willebrand factor, type A domain"/>
    <property type="match status" value="1"/>
</dbReference>
<evidence type="ECO:0000256" key="2">
    <source>
        <dbReference type="ARBA" id="ARBA00022525"/>
    </source>
</evidence>
<evidence type="ECO:0000256" key="6">
    <source>
        <dbReference type="SAM" id="Phobius"/>
    </source>
</evidence>
<evidence type="ECO:0000313" key="10">
    <source>
        <dbReference type="Proteomes" id="UP001438008"/>
    </source>
</evidence>
<dbReference type="InterPro" id="IPR036465">
    <property type="entry name" value="vWFA_dom_sf"/>
</dbReference>
<dbReference type="Pfam" id="PF17802">
    <property type="entry name" value="SpaA"/>
    <property type="match status" value="2"/>
</dbReference>
<keyword evidence="10" id="KW-1185">Reference proteome</keyword>
<dbReference type="Pfam" id="PF00746">
    <property type="entry name" value="Gram_pos_anchor"/>
    <property type="match status" value="1"/>
</dbReference>
<dbReference type="Proteomes" id="UP001438008">
    <property type="component" value="Unassembled WGS sequence"/>
</dbReference>
<dbReference type="PROSITE" id="PS50234">
    <property type="entry name" value="VWFA"/>
    <property type="match status" value="1"/>
</dbReference>
<dbReference type="Pfam" id="PF00092">
    <property type="entry name" value="VWA"/>
    <property type="match status" value="1"/>
</dbReference>
<evidence type="ECO:0000256" key="5">
    <source>
        <dbReference type="SAM" id="MobiDB-lite"/>
    </source>
</evidence>
<evidence type="ECO:0000256" key="7">
    <source>
        <dbReference type="SAM" id="SignalP"/>
    </source>
</evidence>
<organism evidence="9 10">
    <name type="scientific">Laedolimicola intestinihominis</name>
    <dbReference type="NCBI Taxonomy" id="3133166"/>
    <lineage>
        <taxon>Bacteria</taxon>
        <taxon>Bacillati</taxon>
        <taxon>Bacillota</taxon>
        <taxon>Clostridia</taxon>
        <taxon>Lachnospirales</taxon>
        <taxon>Lachnospiraceae</taxon>
        <taxon>Laedolimicola</taxon>
    </lineage>
</organism>
<dbReference type="EMBL" id="JBBMFE010000015">
    <property type="protein sequence ID" value="MEQ2473589.1"/>
    <property type="molecule type" value="Genomic_DNA"/>
</dbReference>
<feature type="region of interest" description="Disordered" evidence="5">
    <location>
        <begin position="807"/>
        <end position="827"/>
    </location>
</feature>
<keyword evidence="4" id="KW-0572">Peptidoglycan-anchor</keyword>
<sequence length="1502" mass="164948">MKSKMLKRAIAIMLCMVIVMGGAEHMRAGSSEGTEETTTETAEEEIVLSDDGDENPVADAEEGQPKAQTEETPSEEGQSESKAEEGQSESKAEEGQSGAQNPDAGETKTGESEENIPEEELKEKPIMELTYEDSQVSIRVTADEEGNIPQGASLSVTPIEKQEIHDDMDADAKAEAEELNAQYDATAEKLQEKAQGEEYDILGFLAYDITFVDENGDKLEPNGSVSVSMDYKEAAIPEEVKTAREAGAEVADVTLMHLEENSDGAVKDVVDMVADESQEANVQTTEATEVEAAEFVTESFSVFTLTWKGKSASGLTIQAVDTEGNSIGASGITKNISQEAAVTDIADKQFRISGYTFLKATLNGVDGTEIKRLKCEEKGFIYKTYTWYYNTSENGYGGWQNVNSNTIYFVYRSALVDLEGNAVSTTKHQEMISKVSQGDLPITWSRSATYVYNQGGSEVSLGLDWTWKDVTDHLNDLSITNENQVWDGSRLGTHYLGNYLPNNTITASGDKLYDSATWKINGSKSTDEALTRFRGSFDLEELKKEKDYGYADYDYTIESVLDDSRIYINDNMFVFVYPEGADITNENYKDYLAFWTGTSNRLGNIQYYQGKAGTLAYNNIVLGGQWGEAGADDSNNLFCKITNGWYAKPVEDGAGGIIQRELAKNPSNTRFYIDVITHDNATGGGMYRLEIKAQKKQKTPVSFYKVDADNTSRGVQGAKFTMTSEKGATYFFTSGADGKTNENKLVPGTYTLKENVAGSGYLGSSNEWTVEVTNTGFSITLNGDDDGNATAGTFTSGSKAEKWYITNKKNGTTPTPPTTDQDLGKPEHKKTILKQGEYDYRLSLDVKGEVGQATPIDVLLIVDESNSMDGAGKRNVDKAVAQLVRQLKASDIKDNIKIAIVGFSGTEGTWIWDGILSGHYEDEADNDARTRMDWTKVTELGASPFGLTVDGGTNWQAGVREGEKVLASGTSGAKKYVVFLTDGNPTYKYDDKGMTTGEGDTYKEEYLTAAVTEWNSTTHMKNAVKYIIDANNETQSKCSDFASKVGAENLSGTSETDLTTAFERIAKDITKPEYKNVSITDTLSDYADFADAEHLNLKVYRQKDGEAKSELSASQYEVVWGEDGKTVTVKLLNQKALEEKVTYTVEFNIKPTLKAYADYAMQNGYGGTVGDPNTDTDTANPTSSDKPGFHSNDTAKVTYTVNGKEDHAEYAHPVLQVEQETTEHSVKKVWRGGEEDSVQVQLTAKYNDGNTTLTDVPTTYQSLTTEMRKAQTLNATNGWTYKWENLPKHYYYTDKDGKLARTEIVYSVEEMNPSNKYNVTYAKSEDGTLTTITNTAKAKWEIVKISSNSEEMKLEGAAFTLTDTKNPATTYTGTSESGGVVTWKDAENNDVSMIPEGTYTLKETKAPGNYALSEETWTIIVGKDGSLTVTDASGKNVAFDTTKETDANGKETGVVIYSYYFKNTPMYELPSTGGIGTYWYTIGGMLMMAAALVLYRKKKYTK</sequence>
<dbReference type="CDD" id="cd00222">
    <property type="entry name" value="CollagenBindB"/>
    <property type="match status" value="1"/>
</dbReference>
<dbReference type="Pfam" id="PF24558">
    <property type="entry name" value="DUF7604"/>
    <property type="match status" value="1"/>
</dbReference>
<dbReference type="InterPro" id="IPR002035">
    <property type="entry name" value="VWF_A"/>
</dbReference>
<evidence type="ECO:0000256" key="1">
    <source>
        <dbReference type="ARBA" id="ARBA00022512"/>
    </source>
</evidence>
<keyword evidence="1" id="KW-0134">Cell wall</keyword>
<feature type="chain" id="PRO_5046907566" evidence="7">
    <location>
        <begin position="24"/>
        <end position="1502"/>
    </location>
</feature>
<feature type="compositionally biased region" description="Acidic residues" evidence="5">
    <location>
        <begin position="33"/>
        <end position="62"/>
    </location>
</feature>
<accession>A0ABV1FKJ8</accession>
<feature type="domain" description="VWFA" evidence="8">
    <location>
        <begin position="857"/>
        <end position="986"/>
    </location>
</feature>
<evidence type="ECO:0000256" key="4">
    <source>
        <dbReference type="ARBA" id="ARBA00023088"/>
    </source>
</evidence>
<dbReference type="InterPro" id="IPR055384">
    <property type="entry name" value="DUF7604"/>
</dbReference>
<name>A0ABV1FKJ8_9FIRM</name>
<dbReference type="InterPro" id="IPR019931">
    <property type="entry name" value="LPXTG_anchor"/>
</dbReference>
<dbReference type="InterPro" id="IPR008454">
    <property type="entry name" value="Collagen-bd_Cna-like_B-typ_dom"/>
</dbReference>
<evidence type="ECO:0000313" key="9">
    <source>
        <dbReference type="EMBL" id="MEQ2473589.1"/>
    </source>
</evidence>
<feature type="transmembrane region" description="Helical" evidence="6">
    <location>
        <begin position="1477"/>
        <end position="1495"/>
    </location>
</feature>
<dbReference type="SUPFAM" id="SSF53300">
    <property type="entry name" value="vWA-like"/>
    <property type="match status" value="1"/>
</dbReference>
<dbReference type="SMART" id="SM00327">
    <property type="entry name" value="VWA"/>
    <property type="match status" value="1"/>
</dbReference>
<dbReference type="NCBIfam" id="TIGR01167">
    <property type="entry name" value="LPXTG_anchor"/>
    <property type="match status" value="1"/>
</dbReference>
<feature type="compositionally biased region" description="Basic and acidic residues" evidence="5">
    <location>
        <begin position="79"/>
        <end position="94"/>
    </location>
</feature>
<feature type="signal peptide" evidence="7">
    <location>
        <begin position="1"/>
        <end position="23"/>
    </location>
</feature>
<protein>
    <submittedName>
        <fullName evidence="9">SpaA isopeptide-forming pilin-related protein</fullName>
    </submittedName>
</protein>
<dbReference type="SUPFAM" id="SSF49478">
    <property type="entry name" value="Cna protein B-type domain"/>
    <property type="match status" value="2"/>
</dbReference>
<keyword evidence="6" id="KW-0812">Transmembrane</keyword>
<keyword evidence="6" id="KW-0472">Membrane</keyword>
<dbReference type="InterPro" id="IPR041033">
    <property type="entry name" value="SpaA_PFL_dom_1"/>
</dbReference>